<name>A0A552V0L3_9FLAO</name>
<evidence type="ECO:0000313" key="2">
    <source>
        <dbReference type="EMBL" id="TRW24008.1"/>
    </source>
</evidence>
<proteinExistence type="predicted"/>
<evidence type="ECO:0000313" key="3">
    <source>
        <dbReference type="Proteomes" id="UP000320643"/>
    </source>
</evidence>
<feature type="domain" description="Serine aminopeptidase S33" evidence="1">
    <location>
        <begin position="85"/>
        <end position="196"/>
    </location>
</feature>
<comment type="caution">
    <text evidence="2">The sequence shown here is derived from an EMBL/GenBank/DDBJ whole genome shotgun (WGS) entry which is preliminary data.</text>
</comment>
<accession>A0A552V0L3</accession>
<dbReference type="InterPro" id="IPR029058">
    <property type="entry name" value="AB_hydrolase_fold"/>
</dbReference>
<gene>
    <name evidence="2" type="ORF">FMM05_11695</name>
</gene>
<evidence type="ECO:0000259" key="1">
    <source>
        <dbReference type="Pfam" id="PF12146"/>
    </source>
</evidence>
<dbReference type="OrthoDB" id="9777090at2"/>
<dbReference type="InterPro" id="IPR052920">
    <property type="entry name" value="DNA-binding_regulatory"/>
</dbReference>
<sequence length="301" mass="33540">MLAVIFLLMNVIALFHAYKFTHFSSETSTQIRKPVDLTTAQKLKMLLFGINNPQPVNKEKPTQPYQTLILQSNKKIECWSIKSPNAKGTVVIFHGYGGNKSGMIDRSDEFIKMGYNTLLVDFMGSGNSEGNQTTIGFYEAEQVKTCFEYLQQQGEKNIVLFGTSMGAVAVLKAIDDYGIKPNSIILECPFGTMYQTVCARFNAVGAPAFPMAGLLMFWGGTENGFWAFSHNPVDYAKTVHCPALLLYGEKDGRVSRSEIDAIFTNFQGPKQLTTYPLAGHENYLIKYHDAWVNDVSGFLSK</sequence>
<dbReference type="AlphaFoldDB" id="A0A552V0L3"/>
<dbReference type="InterPro" id="IPR022742">
    <property type="entry name" value="Hydrolase_4"/>
</dbReference>
<reference evidence="2 3" key="1">
    <citation type="submission" date="2019-07" db="EMBL/GenBank/DDBJ databases">
        <title>Flavobacterium sp. nov., isolated from glacier ice.</title>
        <authorList>
            <person name="Liu Q."/>
            <person name="Xin Y.-H."/>
        </authorList>
    </citation>
    <scope>NUCLEOTIDE SEQUENCE [LARGE SCALE GENOMIC DNA]</scope>
    <source>
        <strain evidence="2 3">ZT4R6</strain>
    </source>
</reference>
<keyword evidence="3" id="KW-1185">Reference proteome</keyword>
<organism evidence="2 3">
    <name type="scientific">Flavobacterium zepuense</name>
    <dbReference type="NCBI Taxonomy" id="2593302"/>
    <lineage>
        <taxon>Bacteria</taxon>
        <taxon>Pseudomonadati</taxon>
        <taxon>Bacteroidota</taxon>
        <taxon>Flavobacteriia</taxon>
        <taxon>Flavobacteriales</taxon>
        <taxon>Flavobacteriaceae</taxon>
        <taxon>Flavobacterium</taxon>
    </lineage>
</organism>
<dbReference type="Gene3D" id="3.40.50.1820">
    <property type="entry name" value="alpha/beta hydrolase"/>
    <property type="match status" value="1"/>
</dbReference>
<dbReference type="Pfam" id="PF12146">
    <property type="entry name" value="Hydrolase_4"/>
    <property type="match status" value="1"/>
</dbReference>
<dbReference type="EMBL" id="VJVZ01000007">
    <property type="protein sequence ID" value="TRW24008.1"/>
    <property type="molecule type" value="Genomic_DNA"/>
</dbReference>
<protein>
    <submittedName>
        <fullName evidence="2">Lysophospholipase</fullName>
    </submittedName>
</protein>
<dbReference type="PANTHER" id="PTHR43358">
    <property type="entry name" value="ALPHA/BETA-HYDROLASE"/>
    <property type="match status" value="1"/>
</dbReference>
<dbReference type="SUPFAM" id="SSF53474">
    <property type="entry name" value="alpha/beta-Hydrolases"/>
    <property type="match status" value="1"/>
</dbReference>
<dbReference type="Proteomes" id="UP000320643">
    <property type="component" value="Unassembled WGS sequence"/>
</dbReference>
<dbReference type="PANTHER" id="PTHR43358:SF4">
    <property type="entry name" value="ALPHA_BETA HYDROLASE FOLD-1 DOMAIN-CONTAINING PROTEIN"/>
    <property type="match status" value="1"/>
</dbReference>